<dbReference type="PANTHER" id="PTHR30026">
    <property type="entry name" value="OUTER MEMBRANE PROTEIN TOLC"/>
    <property type="match status" value="1"/>
</dbReference>
<dbReference type="InterPro" id="IPR003423">
    <property type="entry name" value="OMP_efflux"/>
</dbReference>
<evidence type="ECO:0000256" key="4">
    <source>
        <dbReference type="ARBA" id="ARBA00022452"/>
    </source>
</evidence>
<dbReference type="Gene3D" id="1.20.1600.10">
    <property type="entry name" value="Outer membrane efflux proteins (OEP)"/>
    <property type="match status" value="1"/>
</dbReference>
<dbReference type="GO" id="GO:1990281">
    <property type="term" value="C:efflux pump complex"/>
    <property type="evidence" value="ECO:0007669"/>
    <property type="project" value="TreeGrafter"/>
</dbReference>
<keyword evidence="9" id="KW-1185">Reference proteome</keyword>
<dbReference type="SUPFAM" id="SSF56954">
    <property type="entry name" value="Outer membrane efflux proteins (OEP)"/>
    <property type="match status" value="1"/>
</dbReference>
<dbReference type="GO" id="GO:0015562">
    <property type="term" value="F:efflux transmembrane transporter activity"/>
    <property type="evidence" value="ECO:0007669"/>
    <property type="project" value="InterPro"/>
</dbReference>
<keyword evidence="3" id="KW-0813">Transport</keyword>
<name>A0A2V1IYG1_9BACT</name>
<evidence type="ECO:0000256" key="5">
    <source>
        <dbReference type="ARBA" id="ARBA00022692"/>
    </source>
</evidence>
<sequence length="447" mass="49390">MYDPDNDISIMKLSKSILTAITLATALTAGAETWSLDSCISYAIAHNLTVKSRQISAEQGELGVTEAKDRFLPQVQAGANQSWGFGRSLTAENTYASRNTSNFGWNVGLSLPLFQGLRNVRNLDYARSSMVQTLEQLEETKDDITLNVIAQYLQALYCRELHGVALEQVRLSKVELERRKELLAAGKIPEVDLLQAESQLAQDEVSAVTALNNLDIAMLDLAQLLELPSTDGFDIAPLTTDPVDDRLPSPTEVYESALRINHSIAAARAGVEASGKYVKVAQSGWLPSLSFSAGIGSSYYKTSGYVNENFGAQMRHNLSKSLGFSLSIPIFDGFSTRNSVRRARLQEISARLQLSDSRNRLLKNITQAHTQAIAADKRREASRTAETSTHAALEAIREKYNYGKANATEFEQAKTAYIRAVSDAVQAKYESVLRRRILRFYSTGQRY</sequence>
<keyword evidence="5" id="KW-0812">Transmembrane</keyword>
<keyword evidence="7" id="KW-0998">Cell outer membrane</keyword>
<gene>
    <name evidence="8" type="ORF">C5O25_07160</name>
</gene>
<dbReference type="Pfam" id="PF02321">
    <property type="entry name" value="OEP"/>
    <property type="match status" value="2"/>
</dbReference>
<organism evidence="8 9">
    <name type="scientific">Paramuribaculum intestinale</name>
    <dbReference type="NCBI Taxonomy" id="2094151"/>
    <lineage>
        <taxon>Bacteria</taxon>
        <taxon>Pseudomonadati</taxon>
        <taxon>Bacteroidota</taxon>
        <taxon>Bacteroidia</taxon>
        <taxon>Bacteroidales</taxon>
        <taxon>Muribaculaceae</taxon>
        <taxon>Paramuribaculum</taxon>
    </lineage>
</organism>
<dbReference type="Proteomes" id="UP000244925">
    <property type="component" value="Unassembled WGS sequence"/>
</dbReference>
<evidence type="ECO:0000256" key="1">
    <source>
        <dbReference type="ARBA" id="ARBA00004442"/>
    </source>
</evidence>
<dbReference type="AlphaFoldDB" id="A0A2V1IYG1"/>
<evidence type="ECO:0000256" key="6">
    <source>
        <dbReference type="ARBA" id="ARBA00023136"/>
    </source>
</evidence>
<keyword evidence="4" id="KW-1134">Transmembrane beta strand</keyword>
<keyword evidence="6" id="KW-0472">Membrane</keyword>
<accession>A0A2V1IYG1</accession>
<evidence type="ECO:0000256" key="2">
    <source>
        <dbReference type="ARBA" id="ARBA00007613"/>
    </source>
</evidence>
<proteinExistence type="inferred from homology"/>
<evidence type="ECO:0000313" key="8">
    <source>
        <dbReference type="EMBL" id="PWB07481.1"/>
    </source>
</evidence>
<dbReference type="PANTHER" id="PTHR30026:SF20">
    <property type="entry name" value="OUTER MEMBRANE PROTEIN TOLC"/>
    <property type="match status" value="1"/>
</dbReference>
<comment type="subcellular location">
    <subcellularLocation>
        <location evidence="1">Cell outer membrane</location>
    </subcellularLocation>
</comment>
<protein>
    <submittedName>
        <fullName evidence="8">TolC family protein</fullName>
    </submittedName>
</protein>
<dbReference type="GO" id="GO:0015288">
    <property type="term" value="F:porin activity"/>
    <property type="evidence" value="ECO:0007669"/>
    <property type="project" value="TreeGrafter"/>
</dbReference>
<dbReference type="GO" id="GO:0009279">
    <property type="term" value="C:cell outer membrane"/>
    <property type="evidence" value="ECO:0007669"/>
    <property type="project" value="UniProtKB-SubCell"/>
</dbReference>
<dbReference type="EMBL" id="PUBV01000012">
    <property type="protein sequence ID" value="PWB07481.1"/>
    <property type="molecule type" value="Genomic_DNA"/>
</dbReference>
<evidence type="ECO:0000313" key="9">
    <source>
        <dbReference type="Proteomes" id="UP000244925"/>
    </source>
</evidence>
<comment type="similarity">
    <text evidence="2">Belongs to the outer membrane factor (OMF) (TC 1.B.17) family.</text>
</comment>
<evidence type="ECO:0000256" key="3">
    <source>
        <dbReference type="ARBA" id="ARBA00022448"/>
    </source>
</evidence>
<evidence type="ECO:0000256" key="7">
    <source>
        <dbReference type="ARBA" id="ARBA00023237"/>
    </source>
</evidence>
<reference evidence="9" key="1">
    <citation type="submission" date="2018-02" db="EMBL/GenBank/DDBJ databases">
        <authorList>
            <person name="Clavel T."/>
            <person name="Strowig T."/>
        </authorList>
    </citation>
    <scope>NUCLEOTIDE SEQUENCE [LARGE SCALE GENOMIC DNA]</scope>
    <source>
        <strain evidence="9">DSM 100764</strain>
    </source>
</reference>
<dbReference type="InterPro" id="IPR051906">
    <property type="entry name" value="TolC-like"/>
</dbReference>
<comment type="caution">
    <text evidence="8">The sequence shown here is derived from an EMBL/GenBank/DDBJ whole genome shotgun (WGS) entry which is preliminary data.</text>
</comment>